<keyword evidence="2" id="KW-1185">Reference proteome</keyword>
<dbReference type="KEGG" id="lvi:G7068_00395"/>
<dbReference type="PANTHER" id="PTHR18901:SF38">
    <property type="entry name" value="PSEUDOURIDINE-5'-PHOSPHATASE"/>
    <property type="match status" value="1"/>
</dbReference>
<name>A0A6G7XJF0_9MICO</name>
<dbReference type="AlphaFoldDB" id="A0A6G7XJF0"/>
<dbReference type="InterPro" id="IPR023214">
    <property type="entry name" value="HAD_sf"/>
</dbReference>
<dbReference type="Pfam" id="PF13419">
    <property type="entry name" value="HAD_2"/>
    <property type="match status" value="1"/>
</dbReference>
<dbReference type="Proteomes" id="UP000502677">
    <property type="component" value="Chromosome"/>
</dbReference>
<gene>
    <name evidence="1" type="ORF">G7068_00395</name>
</gene>
<evidence type="ECO:0000313" key="1">
    <source>
        <dbReference type="EMBL" id="QIK64616.1"/>
    </source>
</evidence>
<dbReference type="InterPro" id="IPR023198">
    <property type="entry name" value="PGP-like_dom2"/>
</dbReference>
<dbReference type="EMBL" id="CP049863">
    <property type="protein sequence ID" value="QIK64616.1"/>
    <property type="molecule type" value="Genomic_DNA"/>
</dbReference>
<dbReference type="SUPFAM" id="SSF56784">
    <property type="entry name" value="HAD-like"/>
    <property type="match status" value="1"/>
</dbReference>
<evidence type="ECO:0000313" key="2">
    <source>
        <dbReference type="Proteomes" id="UP000502677"/>
    </source>
</evidence>
<dbReference type="InterPro" id="IPR006439">
    <property type="entry name" value="HAD-SF_hydro_IA"/>
</dbReference>
<dbReference type="InterPro" id="IPR036412">
    <property type="entry name" value="HAD-like_sf"/>
</dbReference>
<dbReference type="CDD" id="cd07505">
    <property type="entry name" value="HAD_BPGM-like"/>
    <property type="match status" value="1"/>
</dbReference>
<accession>A0A6G7XJF0</accession>
<dbReference type="Gene3D" id="1.10.150.240">
    <property type="entry name" value="Putative phosphatase, domain 2"/>
    <property type="match status" value="1"/>
</dbReference>
<dbReference type="InterPro" id="IPR041492">
    <property type="entry name" value="HAD_2"/>
</dbReference>
<dbReference type="PANTHER" id="PTHR18901">
    <property type="entry name" value="2-DEOXYGLUCOSE-6-PHOSPHATE PHOSPHATASE 2"/>
    <property type="match status" value="1"/>
</dbReference>
<sequence>MDGTLIDSEPLWLEAELVMLARYDIELTDEVKHWLVGSGLRAAAARFQELGVPMSSDEIIAEWRDAVIAGLLKGEPAWRPGAVELLASLETAGIPSALVTMAVRPIADAVVGMLPAGSFKAIIGGDEVAKEKPDPDPYLRGAAMLGVPIEHCVAIEDSPTGLRSAHAAGAVAIGVPNLIDLSQAPSHALWPTLAGIDATILSQRFTQLRGDARSSQPDGSK</sequence>
<dbReference type="Gene3D" id="3.40.50.1000">
    <property type="entry name" value="HAD superfamily/HAD-like"/>
    <property type="match status" value="1"/>
</dbReference>
<dbReference type="NCBIfam" id="TIGR01509">
    <property type="entry name" value="HAD-SF-IA-v3"/>
    <property type="match status" value="1"/>
</dbReference>
<organism evidence="1 2">
    <name type="scientific">Leucobacter viscericola</name>
    <dbReference type="NCBI Taxonomy" id="2714935"/>
    <lineage>
        <taxon>Bacteria</taxon>
        <taxon>Bacillati</taxon>
        <taxon>Actinomycetota</taxon>
        <taxon>Actinomycetes</taxon>
        <taxon>Micrococcales</taxon>
        <taxon>Microbacteriaceae</taxon>
        <taxon>Leucobacter</taxon>
    </lineage>
</organism>
<protein>
    <submittedName>
        <fullName evidence="1">HAD family phosphatase</fullName>
    </submittedName>
</protein>
<reference evidence="1 2" key="1">
    <citation type="submission" date="2020-03" db="EMBL/GenBank/DDBJ databases">
        <title>Leucobacter sp. nov., isolated from beetles.</title>
        <authorList>
            <person name="Hyun D.-W."/>
            <person name="Bae J.-W."/>
        </authorList>
    </citation>
    <scope>NUCLEOTIDE SEQUENCE [LARGE SCALE GENOMIC DNA]</scope>
    <source>
        <strain evidence="1 2">HDW9C</strain>
    </source>
</reference>
<proteinExistence type="predicted"/>